<dbReference type="InterPro" id="IPR013830">
    <property type="entry name" value="SGNH_hydro"/>
</dbReference>
<evidence type="ECO:0000259" key="1">
    <source>
        <dbReference type="Pfam" id="PF13472"/>
    </source>
</evidence>
<dbReference type="Pfam" id="PF13472">
    <property type="entry name" value="Lipase_GDSL_2"/>
    <property type="match status" value="1"/>
</dbReference>
<evidence type="ECO:0000313" key="3">
    <source>
        <dbReference type="Proteomes" id="UP000261032"/>
    </source>
</evidence>
<dbReference type="Gene3D" id="3.40.50.1110">
    <property type="entry name" value="SGNH hydrolase"/>
    <property type="match status" value="1"/>
</dbReference>
<comment type="caution">
    <text evidence="2">The sequence shown here is derived from an EMBL/GenBank/DDBJ whole genome shotgun (WGS) entry which is preliminary data.</text>
</comment>
<dbReference type="Proteomes" id="UP000261032">
    <property type="component" value="Unassembled WGS sequence"/>
</dbReference>
<sequence length="118" mass="13001">MRFLGLVASQGGLFHLPENTFLKKVLQKRLNTKIFISDKPEFCGAIGAGLFAVDSDRLLERLECNALNINPKNLVILIGTNDIGIGVPTEYTLKNIKEILQRTQTLCSNTAVKSSIRA</sequence>
<gene>
    <name evidence="2" type="ORF">DXB93_13195</name>
</gene>
<reference evidence="2 3" key="1">
    <citation type="submission" date="2018-08" db="EMBL/GenBank/DDBJ databases">
        <title>A genome reference for cultivated species of the human gut microbiota.</title>
        <authorList>
            <person name="Zou Y."/>
            <person name="Xue W."/>
            <person name="Luo G."/>
        </authorList>
    </citation>
    <scope>NUCLEOTIDE SEQUENCE [LARGE SCALE GENOMIC DNA]</scope>
    <source>
        <strain evidence="2 3">OM06-4</strain>
    </source>
</reference>
<dbReference type="SUPFAM" id="SSF52266">
    <property type="entry name" value="SGNH hydrolase"/>
    <property type="match status" value="1"/>
</dbReference>
<dbReference type="GeneID" id="78231725"/>
<protein>
    <recommendedName>
        <fullName evidence="1">SGNH hydrolase-type esterase domain-containing protein</fullName>
    </recommendedName>
</protein>
<dbReference type="RefSeq" id="WP_008789346.1">
    <property type="nucleotide sequence ID" value="NZ_QUSL01000023.1"/>
</dbReference>
<dbReference type="InterPro" id="IPR036514">
    <property type="entry name" value="SGNH_hydro_sf"/>
</dbReference>
<name>A0A3E3EAS3_9FIRM</name>
<organism evidence="2 3">
    <name type="scientific">Thomasclavelia ramosa</name>
    <dbReference type="NCBI Taxonomy" id="1547"/>
    <lineage>
        <taxon>Bacteria</taxon>
        <taxon>Bacillati</taxon>
        <taxon>Bacillota</taxon>
        <taxon>Erysipelotrichia</taxon>
        <taxon>Erysipelotrichales</taxon>
        <taxon>Coprobacillaceae</taxon>
        <taxon>Thomasclavelia</taxon>
    </lineage>
</organism>
<dbReference type="EMBL" id="QUSL01000023">
    <property type="protein sequence ID" value="RGD82948.1"/>
    <property type="molecule type" value="Genomic_DNA"/>
</dbReference>
<accession>A0A3E3EAS3</accession>
<feature type="domain" description="SGNH hydrolase-type esterase" evidence="1">
    <location>
        <begin position="20"/>
        <end position="110"/>
    </location>
</feature>
<proteinExistence type="predicted"/>
<dbReference type="AlphaFoldDB" id="A0A3E3EAS3"/>
<evidence type="ECO:0000313" key="2">
    <source>
        <dbReference type="EMBL" id="RGD82948.1"/>
    </source>
</evidence>